<name>A0A108U6J2_9GAMM</name>
<dbReference type="AlphaFoldDB" id="A0A108U6J2"/>
<sequence>MGVLGMSALMTRLQQRRQGRSGRPTSLLACVWSEGSCGRGSSGRQRNRAVD</sequence>
<proteinExistence type="predicted"/>
<evidence type="ECO:0000313" key="2">
    <source>
        <dbReference type="Proteomes" id="UP000023435"/>
    </source>
</evidence>
<dbReference type="Proteomes" id="UP000023435">
    <property type="component" value="Unassembled WGS sequence"/>
</dbReference>
<reference evidence="1 2" key="1">
    <citation type="journal article" date="2014" name="Genome Announc.">
        <title>Draft Genome Sequence of Lysobacter capsici AZ78, a Bacterium Antagonistic to Plant-Pathogenic Oomycetes.</title>
        <authorList>
            <person name="Puopolo G."/>
            <person name="Sonego P."/>
            <person name="Engelen K."/>
            <person name="Pertot I."/>
        </authorList>
    </citation>
    <scope>NUCLEOTIDE SEQUENCE [LARGE SCALE GENOMIC DNA]</scope>
    <source>
        <strain evidence="1 2">AZ78</strain>
    </source>
</reference>
<keyword evidence="2" id="KW-1185">Reference proteome</keyword>
<protein>
    <submittedName>
        <fullName evidence="1">Uncharacterized protein</fullName>
    </submittedName>
</protein>
<comment type="caution">
    <text evidence="1">The sequence shown here is derived from an EMBL/GenBank/DDBJ whole genome shotgun (WGS) entry which is preliminary data.</text>
</comment>
<dbReference type="EMBL" id="JAJA02000001">
    <property type="protein sequence ID" value="KWS03475.1"/>
    <property type="molecule type" value="Genomic_DNA"/>
</dbReference>
<gene>
    <name evidence="1" type="ORF">AZ78_1022</name>
</gene>
<organism evidence="1 2">
    <name type="scientific">Lysobacter capsici AZ78</name>
    <dbReference type="NCBI Taxonomy" id="1444315"/>
    <lineage>
        <taxon>Bacteria</taxon>
        <taxon>Pseudomonadati</taxon>
        <taxon>Pseudomonadota</taxon>
        <taxon>Gammaproteobacteria</taxon>
        <taxon>Lysobacterales</taxon>
        <taxon>Lysobacteraceae</taxon>
        <taxon>Lysobacter</taxon>
    </lineage>
</organism>
<accession>A0A108U6J2</accession>
<evidence type="ECO:0000313" key="1">
    <source>
        <dbReference type="EMBL" id="KWS03475.1"/>
    </source>
</evidence>